<name>A0ABV4SVY5_9ACTN</name>
<sequence>MPVGLDFRLDDFEPADADSEYAKQRMWSGDLTVLAQHHTALNCSHSYVVAHDGSVAWGVPGEPQIVAIKVARDLSQSTFTFE</sequence>
<protein>
    <submittedName>
        <fullName evidence="1">Uncharacterized protein</fullName>
    </submittedName>
</protein>
<accession>A0ABV4SVY5</accession>
<organism evidence="1 2">
    <name type="scientific">Streptomyces aureus</name>
    <dbReference type="NCBI Taxonomy" id="193461"/>
    <lineage>
        <taxon>Bacteria</taxon>
        <taxon>Bacillati</taxon>
        <taxon>Actinomycetota</taxon>
        <taxon>Actinomycetes</taxon>
        <taxon>Kitasatosporales</taxon>
        <taxon>Streptomycetaceae</taxon>
        <taxon>Streptomyces</taxon>
    </lineage>
</organism>
<comment type="caution">
    <text evidence="1">The sequence shown here is derived from an EMBL/GenBank/DDBJ whole genome shotgun (WGS) entry which is preliminary data.</text>
</comment>
<proteinExistence type="predicted"/>
<evidence type="ECO:0000313" key="2">
    <source>
        <dbReference type="Proteomes" id="UP001571476"/>
    </source>
</evidence>
<dbReference type="RefSeq" id="WP_372566585.1">
    <property type="nucleotide sequence ID" value="NZ_JBGOSP010000041.1"/>
</dbReference>
<gene>
    <name evidence="1" type="ORF">ACEG43_41750</name>
</gene>
<reference evidence="1 2" key="1">
    <citation type="submission" date="2024-08" db="EMBL/GenBank/DDBJ databases">
        <title>Genome sequence of Streptomyces aureus CACIA-1.46HGO.</title>
        <authorList>
            <person name="Evangelista-Martinez Z."/>
        </authorList>
    </citation>
    <scope>NUCLEOTIDE SEQUENCE [LARGE SCALE GENOMIC DNA]</scope>
    <source>
        <strain evidence="1 2">CACIA-1.46HGO</strain>
    </source>
</reference>
<evidence type="ECO:0000313" key="1">
    <source>
        <dbReference type="EMBL" id="MFA3842619.1"/>
    </source>
</evidence>
<keyword evidence="2" id="KW-1185">Reference proteome</keyword>
<dbReference type="Proteomes" id="UP001571476">
    <property type="component" value="Unassembled WGS sequence"/>
</dbReference>
<dbReference type="EMBL" id="JBGOSP010000041">
    <property type="protein sequence ID" value="MFA3842619.1"/>
    <property type="molecule type" value="Genomic_DNA"/>
</dbReference>